<dbReference type="GeneID" id="78253496"/>
<dbReference type="Proteomes" id="UP000056090">
    <property type="component" value="Chromosome"/>
</dbReference>
<sequence>MLKHLTATAALLTAPFAVFANDMTPTYTYSQVGYVQSDIADLDDFTLKGFELKSSYAFSDNFFIEGTYSDVNDDATGIRLDAQRLVATLGYIQHINARTTIDYQLGYGDVDLGVSNEAENWEGGTHYYIVESNLRHKVTTQLEFYGGLEWQNWDDGDNQKAYKLGLKYNWDKFAIGTEYNKYSDEDTVLAYLRYEY</sequence>
<protein>
    <recommendedName>
        <fullName evidence="4">Porin</fullName>
    </recommendedName>
</protein>
<organism evidence="2 3">
    <name type="scientific">Alteromonas australica</name>
    <dbReference type="NCBI Taxonomy" id="589873"/>
    <lineage>
        <taxon>Bacteria</taxon>
        <taxon>Pseudomonadati</taxon>
        <taxon>Pseudomonadota</taxon>
        <taxon>Gammaproteobacteria</taxon>
        <taxon>Alteromonadales</taxon>
        <taxon>Alteromonadaceae</taxon>
        <taxon>Alteromonas/Salinimonas group</taxon>
        <taxon>Alteromonas</taxon>
    </lineage>
</organism>
<evidence type="ECO:0008006" key="4">
    <source>
        <dbReference type="Google" id="ProtNLM"/>
    </source>
</evidence>
<keyword evidence="3" id="KW-1185">Reference proteome</keyword>
<evidence type="ECO:0000256" key="1">
    <source>
        <dbReference type="SAM" id="SignalP"/>
    </source>
</evidence>
<dbReference type="KEGG" id="aal:EP13_00860"/>
<keyword evidence="1" id="KW-0732">Signal</keyword>
<dbReference type="RefSeq" id="WP_044055531.1">
    <property type="nucleotide sequence ID" value="NZ_CBCSKJ010000005.1"/>
</dbReference>
<reference evidence="2 3" key="1">
    <citation type="submission" date="2014-06" db="EMBL/GenBank/DDBJ databases">
        <title>Genomes of Alteromonas australica, a world apart.</title>
        <authorList>
            <person name="Gonzaga A."/>
            <person name="Lopez-Perez M."/>
            <person name="Rodriguez-Valera F."/>
        </authorList>
    </citation>
    <scope>NUCLEOTIDE SEQUENCE [LARGE SCALE GENOMIC DNA]</scope>
    <source>
        <strain evidence="2 3">H 17</strain>
    </source>
</reference>
<evidence type="ECO:0000313" key="2">
    <source>
        <dbReference type="EMBL" id="AIF97358.1"/>
    </source>
</evidence>
<dbReference type="AlphaFoldDB" id="A0A075NVF8"/>
<accession>A0A075NVF8</accession>
<feature type="signal peptide" evidence="1">
    <location>
        <begin position="1"/>
        <end position="20"/>
    </location>
</feature>
<dbReference type="EMBL" id="CP008849">
    <property type="protein sequence ID" value="AIF97358.1"/>
    <property type="molecule type" value="Genomic_DNA"/>
</dbReference>
<feature type="chain" id="PRO_5001708508" description="Porin" evidence="1">
    <location>
        <begin position="21"/>
        <end position="196"/>
    </location>
</feature>
<name>A0A075NVF8_9ALTE</name>
<dbReference type="eggNOG" id="COG3637">
    <property type="taxonomic scope" value="Bacteria"/>
</dbReference>
<proteinExistence type="predicted"/>
<gene>
    <name evidence="2" type="ORF">EP13_00860</name>
</gene>
<evidence type="ECO:0000313" key="3">
    <source>
        <dbReference type="Proteomes" id="UP000056090"/>
    </source>
</evidence>